<accession>A0A6L3SP36</accession>
<sequence length="366" mass="39583">MFASLAHEVERAIANGDPVTRVEMLRRMTRLFTDRGSTLDAEQVRAFDVVILKLSQNVEVFARAALARALADVAQGPEHVLQDLALDPDSSVAAPVLARAQPIADTTLLQVAETRGQNHLYALSRRRRLSERVTDVLVTRGDQEVVRSVAGNTGARFSNAGFTALTAHARLDAALSDILEIRRDIPPVHLAQLLAIVKERVAERLRGEFAPEAVRAALTTATRELANPEAAPMTPPASEALHGASPQADLSEKQIVAWVDAGKLPEALAALARVAAVPSEMAFRAYEAPQYDPLLFLIRSVRFGWGTFKHFIQSKPGKPPLPEEMNGAFEAFQALSVTTAQRVVRFTATRETSPNAKAAGSSPARA</sequence>
<comment type="caution">
    <text evidence="1">The sequence shown here is derived from an EMBL/GenBank/DDBJ whole genome shotgun (WGS) entry which is preliminary data.</text>
</comment>
<evidence type="ECO:0000313" key="1">
    <source>
        <dbReference type="EMBL" id="KAB1070695.1"/>
    </source>
</evidence>
<dbReference type="OrthoDB" id="7888976at2"/>
<dbReference type="AlphaFoldDB" id="A0A6L3SP36"/>
<dbReference type="InterPro" id="IPR019285">
    <property type="entry name" value="DUF2336"/>
</dbReference>
<dbReference type="Pfam" id="PF10098">
    <property type="entry name" value="DUF2336"/>
    <property type="match status" value="1"/>
</dbReference>
<protein>
    <submittedName>
        <fullName evidence="1">DUF2336 domain-containing protein</fullName>
    </submittedName>
</protein>
<dbReference type="EMBL" id="VZZK01000060">
    <property type="protein sequence ID" value="KAB1070695.1"/>
    <property type="molecule type" value="Genomic_DNA"/>
</dbReference>
<name>A0A6L3SP36_9HYPH</name>
<proteinExistence type="predicted"/>
<keyword evidence="2" id="KW-1185">Reference proteome</keyword>
<gene>
    <name evidence="1" type="ORF">F6X53_29750</name>
</gene>
<reference evidence="1 2" key="1">
    <citation type="submission" date="2019-09" db="EMBL/GenBank/DDBJ databases">
        <title>YIM 48816 draft genome.</title>
        <authorList>
            <person name="Jiang L."/>
        </authorList>
    </citation>
    <scope>NUCLEOTIDE SEQUENCE [LARGE SCALE GENOMIC DNA]</scope>
    <source>
        <strain evidence="1 2">YIM 48816</strain>
    </source>
</reference>
<evidence type="ECO:0000313" key="2">
    <source>
        <dbReference type="Proteomes" id="UP000474159"/>
    </source>
</evidence>
<dbReference type="RefSeq" id="WP_151005177.1">
    <property type="nucleotide sequence ID" value="NZ_BPQY01000357.1"/>
</dbReference>
<dbReference type="Proteomes" id="UP000474159">
    <property type="component" value="Unassembled WGS sequence"/>
</dbReference>
<organism evidence="1 2">
    <name type="scientific">Methylobacterium soli</name>
    <dbReference type="NCBI Taxonomy" id="553447"/>
    <lineage>
        <taxon>Bacteria</taxon>
        <taxon>Pseudomonadati</taxon>
        <taxon>Pseudomonadota</taxon>
        <taxon>Alphaproteobacteria</taxon>
        <taxon>Hyphomicrobiales</taxon>
        <taxon>Methylobacteriaceae</taxon>
        <taxon>Methylobacterium</taxon>
    </lineage>
</organism>